<dbReference type="PANTHER" id="PTHR45947:SF3">
    <property type="entry name" value="SULFOQUINOVOSYL TRANSFERASE SQD2"/>
    <property type="match status" value="1"/>
</dbReference>
<evidence type="ECO:0000313" key="3">
    <source>
        <dbReference type="Proteomes" id="UP000193431"/>
    </source>
</evidence>
<dbReference type="InterPro" id="IPR050194">
    <property type="entry name" value="Glycosyltransferase_grp1"/>
</dbReference>
<dbReference type="Gene3D" id="3.40.50.2000">
    <property type="entry name" value="Glycogen Phosphorylase B"/>
    <property type="match status" value="1"/>
</dbReference>
<dbReference type="CDD" id="cd03801">
    <property type="entry name" value="GT4_PimA-like"/>
    <property type="match status" value="1"/>
</dbReference>
<accession>A0A1W6MGA6</accession>
<name>A0A1W6MGA6_9FLAO</name>
<dbReference type="EMBL" id="CP019344">
    <property type="protein sequence ID" value="ARN76546.1"/>
    <property type="molecule type" value="Genomic_DNA"/>
</dbReference>
<dbReference type="OrthoDB" id="1395864at2"/>
<dbReference type="SUPFAM" id="SSF53756">
    <property type="entry name" value="UDP-Glycosyltransferase/glycogen phosphorylase"/>
    <property type="match status" value="1"/>
</dbReference>
<organism evidence="2 3">
    <name type="scientific">Nonlabens spongiae</name>
    <dbReference type="NCBI Taxonomy" id="331648"/>
    <lineage>
        <taxon>Bacteria</taxon>
        <taxon>Pseudomonadati</taxon>
        <taxon>Bacteroidota</taxon>
        <taxon>Flavobacteriia</taxon>
        <taxon>Flavobacteriales</taxon>
        <taxon>Flavobacteriaceae</taxon>
        <taxon>Nonlabens</taxon>
    </lineage>
</organism>
<sequence length="378" mass="43424">MRIVVISHTEHYFNQDRQICGWGSTIRELDHVAQICDELIHIAPLHKTPAPESSLTYTASNVQFIALEPSGGKGLKKLSILKTLFTNLKKIQRYTKSADYIQFRAPTGMGTYVLPYLKFFRSGKYWVKYAGNWMDDHMPLGNRIQKFWLKKIDKKVKVTINGNWESNPRFLSFENPCLTKEEYEQGQEVISKKINSDFDNLRLVFVGSLNRHKGVHLILTAFCKKSQYTSLSEMIFAGDGAERTEFEEMATHSPFPIKFLGHCSKDEVANLLSQSHVLILPSKSEGFPKVVGEAMNFGCIPVVTDISCMKDYIKNNYNGFLLKEASADSIIKTLNELEQLDFDSYKEALLHNSKLAHRFTYDYYNFALQDKIFEDVYE</sequence>
<dbReference type="InterPro" id="IPR001296">
    <property type="entry name" value="Glyco_trans_1"/>
</dbReference>
<dbReference type="PANTHER" id="PTHR45947">
    <property type="entry name" value="SULFOQUINOVOSYL TRANSFERASE SQD2"/>
    <property type="match status" value="1"/>
</dbReference>
<dbReference type="Proteomes" id="UP000193431">
    <property type="component" value="Chromosome"/>
</dbReference>
<dbReference type="STRING" id="331648.BST97_00185"/>
<dbReference type="GO" id="GO:0016757">
    <property type="term" value="F:glycosyltransferase activity"/>
    <property type="evidence" value="ECO:0007669"/>
    <property type="project" value="InterPro"/>
</dbReference>
<proteinExistence type="predicted"/>
<gene>
    <name evidence="2" type="ORF">BST97_00185</name>
</gene>
<protein>
    <recommendedName>
        <fullName evidence="1">Glycosyl transferase family 1 domain-containing protein</fullName>
    </recommendedName>
</protein>
<keyword evidence="3" id="KW-1185">Reference proteome</keyword>
<feature type="domain" description="Glycosyl transferase family 1" evidence="1">
    <location>
        <begin position="188"/>
        <end position="341"/>
    </location>
</feature>
<evidence type="ECO:0000259" key="1">
    <source>
        <dbReference type="Pfam" id="PF00534"/>
    </source>
</evidence>
<reference evidence="2 3" key="1">
    <citation type="submission" date="2016-11" db="EMBL/GenBank/DDBJ databases">
        <title>Trade-off between light-utilization and light-protection in marine flavobacteria.</title>
        <authorList>
            <person name="Kumagai Y."/>
        </authorList>
    </citation>
    <scope>NUCLEOTIDE SEQUENCE [LARGE SCALE GENOMIC DNA]</scope>
    <source>
        <strain evidence="2 3">JCM 13191</strain>
    </source>
</reference>
<evidence type="ECO:0000313" key="2">
    <source>
        <dbReference type="EMBL" id="ARN76546.1"/>
    </source>
</evidence>
<dbReference type="AlphaFoldDB" id="A0A1W6MGA6"/>
<dbReference type="Pfam" id="PF00534">
    <property type="entry name" value="Glycos_transf_1"/>
    <property type="match status" value="1"/>
</dbReference>
<dbReference type="RefSeq" id="WP_085765348.1">
    <property type="nucleotide sequence ID" value="NZ_CP019344.1"/>
</dbReference>